<organism evidence="3 4">
    <name type="scientific">Symbiodinium pilosum</name>
    <name type="common">Dinoflagellate</name>
    <dbReference type="NCBI Taxonomy" id="2952"/>
    <lineage>
        <taxon>Eukaryota</taxon>
        <taxon>Sar</taxon>
        <taxon>Alveolata</taxon>
        <taxon>Dinophyceae</taxon>
        <taxon>Suessiales</taxon>
        <taxon>Symbiodiniaceae</taxon>
        <taxon>Symbiodinium</taxon>
    </lineage>
</organism>
<dbReference type="EMBL" id="CAJNIZ010045811">
    <property type="protein sequence ID" value="CAE7730585.1"/>
    <property type="molecule type" value="Genomic_DNA"/>
</dbReference>
<feature type="repeat" description="TPR" evidence="1">
    <location>
        <begin position="157"/>
        <end position="190"/>
    </location>
</feature>
<evidence type="ECO:0000313" key="3">
    <source>
        <dbReference type="EMBL" id="CAE7730585.1"/>
    </source>
</evidence>
<dbReference type="Proteomes" id="UP000649617">
    <property type="component" value="Unassembled WGS sequence"/>
</dbReference>
<name>A0A812XGV4_SYMPI</name>
<gene>
    <name evidence="3" type="ORF">SPIL2461_LOCUS20957</name>
</gene>
<comment type="caution">
    <text evidence="3">The sequence shown here is derived from an EMBL/GenBank/DDBJ whole genome shotgun (WGS) entry which is preliminary data.</text>
</comment>
<accession>A0A812XGV4</accession>
<dbReference type="Gene3D" id="1.25.40.10">
    <property type="entry name" value="Tetratricopeptide repeat domain"/>
    <property type="match status" value="1"/>
</dbReference>
<keyword evidence="4" id="KW-1185">Reference proteome</keyword>
<keyword evidence="1" id="KW-0802">TPR repeat</keyword>
<dbReference type="OrthoDB" id="415573at2759"/>
<sequence>MDLESVLTSIRNVWDKLQAFGASCGATTKQSRREEVGLTHVFVLHPLDSEHPEATRSTQRGARLLHEGRADESIRELHDARELAPLSHVACSNLGCAYQTKNDDRAALYWYREAHRLDAQDEIATFALALLEQRRGQAEEARRLLVGFLQRVDSAHVGALRQLGRLHQRECHWSQAAGCFHRLIAVDPTNDEWPAQLQVCLDQLEIKELIAAISSAHRQLLLCEDGTGQARCKSRNYDLSGVRSFWPPVSLTAHQANATCLDLHNAATSFVALLFEPEDHASHLLPEMSRPSVTNCHGKTQAKAEQQPPCSKSDQKSCKTATYRKTGFLAQAAACGIFKVLSC</sequence>
<dbReference type="SUPFAM" id="SSF48452">
    <property type="entry name" value="TPR-like"/>
    <property type="match status" value="1"/>
</dbReference>
<evidence type="ECO:0000256" key="1">
    <source>
        <dbReference type="PROSITE-ProRule" id="PRU00339"/>
    </source>
</evidence>
<evidence type="ECO:0000256" key="2">
    <source>
        <dbReference type="SAM" id="MobiDB-lite"/>
    </source>
</evidence>
<feature type="region of interest" description="Disordered" evidence="2">
    <location>
        <begin position="295"/>
        <end position="316"/>
    </location>
</feature>
<dbReference type="AlphaFoldDB" id="A0A812XGV4"/>
<protein>
    <submittedName>
        <fullName evidence="3">Uncharacterized protein</fullName>
    </submittedName>
</protein>
<dbReference type="PROSITE" id="PS50005">
    <property type="entry name" value="TPR"/>
    <property type="match status" value="1"/>
</dbReference>
<evidence type="ECO:0000313" key="4">
    <source>
        <dbReference type="Proteomes" id="UP000649617"/>
    </source>
</evidence>
<dbReference type="SMART" id="SM00028">
    <property type="entry name" value="TPR"/>
    <property type="match status" value="2"/>
</dbReference>
<dbReference type="InterPro" id="IPR019734">
    <property type="entry name" value="TPR_rpt"/>
</dbReference>
<proteinExistence type="predicted"/>
<reference evidence="3" key="1">
    <citation type="submission" date="2021-02" db="EMBL/GenBank/DDBJ databases">
        <authorList>
            <person name="Dougan E. K."/>
            <person name="Rhodes N."/>
            <person name="Thang M."/>
            <person name="Chan C."/>
        </authorList>
    </citation>
    <scope>NUCLEOTIDE SEQUENCE</scope>
</reference>
<dbReference type="InterPro" id="IPR011990">
    <property type="entry name" value="TPR-like_helical_dom_sf"/>
</dbReference>